<dbReference type="InterPro" id="IPR025943">
    <property type="entry name" value="Sigma_54_int_dom_ATP-bd_2"/>
</dbReference>
<dbReference type="Gene3D" id="3.30.450.40">
    <property type="match status" value="1"/>
</dbReference>
<evidence type="ECO:0000259" key="6">
    <source>
        <dbReference type="PROSITE" id="PS50045"/>
    </source>
</evidence>
<gene>
    <name evidence="7" type="ORF">COK38_14270</name>
</gene>
<dbReference type="InterPro" id="IPR025662">
    <property type="entry name" value="Sigma_54_int_dom_ATP-bd_1"/>
</dbReference>
<dbReference type="InterPro" id="IPR003593">
    <property type="entry name" value="AAA+_ATPase"/>
</dbReference>
<dbReference type="PROSITE" id="PS50045">
    <property type="entry name" value="SIGMA54_INTERACT_4"/>
    <property type="match status" value="1"/>
</dbReference>
<dbReference type="Gene3D" id="1.10.8.60">
    <property type="match status" value="1"/>
</dbReference>
<dbReference type="InterPro" id="IPR058031">
    <property type="entry name" value="AAA_lid_NorR"/>
</dbReference>
<dbReference type="GO" id="GO:0003677">
    <property type="term" value="F:DNA binding"/>
    <property type="evidence" value="ECO:0007669"/>
    <property type="project" value="UniProtKB-KW"/>
</dbReference>
<dbReference type="SUPFAM" id="SSF52540">
    <property type="entry name" value="P-loop containing nucleoside triphosphate hydrolases"/>
    <property type="match status" value="1"/>
</dbReference>
<evidence type="ECO:0000313" key="7">
    <source>
        <dbReference type="EMBL" id="PFR99987.1"/>
    </source>
</evidence>
<dbReference type="GO" id="GO:0006355">
    <property type="term" value="P:regulation of DNA-templated transcription"/>
    <property type="evidence" value="ECO:0007669"/>
    <property type="project" value="InterPro"/>
</dbReference>
<dbReference type="Proteomes" id="UP000226357">
    <property type="component" value="Unassembled WGS sequence"/>
</dbReference>
<reference evidence="7 8" key="1">
    <citation type="submission" date="2017-09" db="EMBL/GenBank/DDBJ databases">
        <title>Large-scale bioinformatics analysis of Bacillus genomes uncovers conserved roles of natural products in bacterial physiology.</title>
        <authorList>
            <consortium name="Agbiome Team Llc"/>
            <person name="Bleich R.M."/>
            <person name="Grubbs K.J."/>
            <person name="Santa Maria K.C."/>
            <person name="Allen S.E."/>
            <person name="Farag S."/>
            <person name="Shank E.A."/>
            <person name="Bowers A."/>
        </authorList>
    </citation>
    <scope>NUCLEOTIDE SEQUENCE [LARGE SCALE GENOMIC DNA]</scope>
    <source>
        <strain evidence="7 8">AFS067272</strain>
    </source>
</reference>
<dbReference type="PANTHER" id="PTHR32071:SF57">
    <property type="entry name" value="C4-DICARBOXYLATE TRANSPORT TRANSCRIPTIONAL REGULATORY PROTEIN DCTD"/>
    <property type="match status" value="1"/>
</dbReference>
<dbReference type="Pfam" id="PF00158">
    <property type="entry name" value="Sigma54_activat"/>
    <property type="match status" value="1"/>
</dbReference>
<keyword evidence="2" id="KW-0067">ATP-binding</keyword>
<dbReference type="RefSeq" id="WP_098523738.1">
    <property type="nucleotide sequence ID" value="NZ_NUYJ01000143.1"/>
</dbReference>
<sequence length="566" mass="63914">MNNYHLYNIEKFLVDYVQSVKDIVELNLYVVDDNLIRIVSTGALDILRGIPLTKNQLTYKVMEQKRPLYMCNPKESELCEGCEIKELGKCMEEHTLYYPIVIDGYAVGVIALFAVTDEEKQKLKSKLSDFERFLGQMAETIKLKIKETTNVHRLATLMEKINDSVIVTDIDDTVLFSNLLQLEGKSGMSLREIFNPADLDRLNEVGYDHPITINDEYGLGRSSLSKVIINPNERHIEKMYLMKSVEEEGKAATRIAYNGLDFIGSSHSSMLTRDMISKAADYDFNVLILGESGTGKGVIAEAIHKQSARKDKPFIDVNCSAIPSNLIESELFGYEAGAFSGASKNGKPGMFELANGGTIFLDEIGEMDIALQPKLLKVLDDKRVSRLGGVKSKKLDIRVIAATNKNVHELIRQKLFREDLYYRLAVMVIENEPLRSKTEDLIPLAIHFINKYNRKYNKSIKGLSQQVVKAFMQYDWPGNIRELENAIEYAVAVEEGKKISAQSLPRRILSNNPLVASTSLDDIKKNRILELLNMHGRTAQGKQKVAESLGISLSTLYRYMKKFKIS</sequence>
<protein>
    <submittedName>
        <fullName evidence="7">Fis family transcriptional regulator</fullName>
    </submittedName>
</protein>
<dbReference type="PROSITE" id="PS00675">
    <property type="entry name" value="SIGMA54_INTERACT_1"/>
    <property type="match status" value="1"/>
</dbReference>
<dbReference type="InterPro" id="IPR027417">
    <property type="entry name" value="P-loop_NTPase"/>
</dbReference>
<dbReference type="Gene3D" id="1.10.10.60">
    <property type="entry name" value="Homeodomain-like"/>
    <property type="match status" value="1"/>
</dbReference>
<dbReference type="PANTHER" id="PTHR32071">
    <property type="entry name" value="TRANSCRIPTIONAL REGULATORY PROTEIN"/>
    <property type="match status" value="1"/>
</dbReference>
<dbReference type="CDD" id="cd00009">
    <property type="entry name" value="AAA"/>
    <property type="match status" value="1"/>
</dbReference>
<evidence type="ECO:0000256" key="3">
    <source>
        <dbReference type="ARBA" id="ARBA00023015"/>
    </source>
</evidence>
<dbReference type="InterPro" id="IPR002078">
    <property type="entry name" value="Sigma_54_int"/>
</dbReference>
<dbReference type="InterPro" id="IPR029016">
    <property type="entry name" value="GAF-like_dom_sf"/>
</dbReference>
<evidence type="ECO:0000313" key="8">
    <source>
        <dbReference type="Proteomes" id="UP000226357"/>
    </source>
</evidence>
<dbReference type="PROSITE" id="PS00676">
    <property type="entry name" value="SIGMA54_INTERACT_2"/>
    <property type="match status" value="1"/>
</dbReference>
<dbReference type="SMART" id="SM00382">
    <property type="entry name" value="AAA"/>
    <property type="match status" value="1"/>
</dbReference>
<evidence type="ECO:0000256" key="2">
    <source>
        <dbReference type="ARBA" id="ARBA00022840"/>
    </source>
</evidence>
<evidence type="ECO:0000256" key="4">
    <source>
        <dbReference type="ARBA" id="ARBA00023125"/>
    </source>
</evidence>
<keyword evidence="5" id="KW-0804">Transcription</keyword>
<comment type="caution">
    <text evidence="7">The sequence shown here is derived from an EMBL/GenBank/DDBJ whole genome shotgun (WGS) entry which is preliminary data.</text>
</comment>
<dbReference type="FunFam" id="3.40.50.300:FF:000006">
    <property type="entry name" value="DNA-binding transcriptional regulator NtrC"/>
    <property type="match status" value="1"/>
</dbReference>
<keyword evidence="4" id="KW-0238">DNA-binding</keyword>
<dbReference type="GO" id="GO:0005524">
    <property type="term" value="F:ATP binding"/>
    <property type="evidence" value="ECO:0007669"/>
    <property type="project" value="UniProtKB-KW"/>
</dbReference>
<dbReference type="InterPro" id="IPR025944">
    <property type="entry name" value="Sigma_54_int_dom_CS"/>
</dbReference>
<keyword evidence="1" id="KW-0547">Nucleotide-binding</keyword>
<dbReference type="AlphaFoldDB" id="A0AA44Q9X9"/>
<feature type="domain" description="Sigma-54 factor interaction" evidence="6">
    <location>
        <begin position="262"/>
        <end position="492"/>
    </location>
</feature>
<keyword evidence="3" id="KW-0805">Transcription regulation</keyword>
<evidence type="ECO:0000256" key="5">
    <source>
        <dbReference type="ARBA" id="ARBA00023163"/>
    </source>
</evidence>
<name>A0AA44Q9X9_BACCE</name>
<dbReference type="InterPro" id="IPR009057">
    <property type="entry name" value="Homeodomain-like_sf"/>
</dbReference>
<dbReference type="PROSITE" id="PS00688">
    <property type="entry name" value="SIGMA54_INTERACT_3"/>
    <property type="match status" value="1"/>
</dbReference>
<proteinExistence type="predicted"/>
<dbReference type="EMBL" id="NVBO01000115">
    <property type="protein sequence ID" value="PFR99987.1"/>
    <property type="molecule type" value="Genomic_DNA"/>
</dbReference>
<dbReference type="Pfam" id="PF25601">
    <property type="entry name" value="AAA_lid_14"/>
    <property type="match status" value="1"/>
</dbReference>
<dbReference type="Gene3D" id="3.40.50.300">
    <property type="entry name" value="P-loop containing nucleotide triphosphate hydrolases"/>
    <property type="match status" value="1"/>
</dbReference>
<accession>A0AA44Q9X9</accession>
<organism evidence="7 8">
    <name type="scientific">Bacillus cereus</name>
    <dbReference type="NCBI Taxonomy" id="1396"/>
    <lineage>
        <taxon>Bacteria</taxon>
        <taxon>Bacillati</taxon>
        <taxon>Bacillota</taxon>
        <taxon>Bacilli</taxon>
        <taxon>Bacillales</taxon>
        <taxon>Bacillaceae</taxon>
        <taxon>Bacillus</taxon>
        <taxon>Bacillus cereus group</taxon>
    </lineage>
</organism>
<evidence type="ECO:0000256" key="1">
    <source>
        <dbReference type="ARBA" id="ARBA00022741"/>
    </source>
</evidence>
<dbReference type="SUPFAM" id="SSF46689">
    <property type="entry name" value="Homeodomain-like"/>
    <property type="match status" value="1"/>
</dbReference>